<gene>
    <name evidence="4" type="ORF">EV44_g1016</name>
</gene>
<dbReference type="AlphaFoldDB" id="A0A0B1P0D3"/>
<dbReference type="PANTHER" id="PTHR16193">
    <property type="entry name" value="TETRATRICOPEPTIDE REPEAT PROTEIN 27"/>
    <property type="match status" value="1"/>
</dbReference>
<evidence type="ECO:0000313" key="5">
    <source>
        <dbReference type="Proteomes" id="UP000030854"/>
    </source>
</evidence>
<dbReference type="STRING" id="52586.A0A0B1P0D3"/>
<dbReference type="SUPFAM" id="SSF48452">
    <property type="entry name" value="TPR-like"/>
    <property type="match status" value="1"/>
</dbReference>
<keyword evidence="1" id="KW-0677">Repeat</keyword>
<organism evidence="4 5">
    <name type="scientific">Uncinula necator</name>
    <name type="common">Grape powdery mildew</name>
    <dbReference type="NCBI Taxonomy" id="52586"/>
    <lineage>
        <taxon>Eukaryota</taxon>
        <taxon>Fungi</taxon>
        <taxon>Dikarya</taxon>
        <taxon>Ascomycota</taxon>
        <taxon>Pezizomycotina</taxon>
        <taxon>Leotiomycetes</taxon>
        <taxon>Erysiphales</taxon>
        <taxon>Erysiphaceae</taxon>
        <taxon>Erysiphe</taxon>
    </lineage>
</organism>
<dbReference type="EMBL" id="JNVN01002643">
    <property type="protein sequence ID" value="KHJ31703.1"/>
    <property type="molecule type" value="Genomic_DNA"/>
</dbReference>
<protein>
    <submittedName>
        <fullName evidence="4">Putative tpr domain-containing protein</fullName>
    </submittedName>
</protein>
<dbReference type="PROSITE" id="PS50005">
    <property type="entry name" value="TPR"/>
    <property type="match status" value="1"/>
</dbReference>
<dbReference type="PANTHER" id="PTHR16193:SF0">
    <property type="entry name" value="TETRATRICOPEPTIDE REPEAT PROTEIN 27"/>
    <property type="match status" value="1"/>
</dbReference>
<feature type="repeat" description="TPR" evidence="3">
    <location>
        <begin position="656"/>
        <end position="689"/>
    </location>
</feature>
<comment type="caution">
    <text evidence="4">The sequence shown here is derived from an EMBL/GenBank/DDBJ whole genome shotgun (WGS) entry which is preliminary data.</text>
</comment>
<keyword evidence="5" id="KW-1185">Reference proteome</keyword>
<dbReference type="HOGENOM" id="CLU_004905_0_1_1"/>
<dbReference type="Gene3D" id="1.25.40.10">
    <property type="entry name" value="Tetratricopeptide repeat domain"/>
    <property type="match status" value="1"/>
</dbReference>
<proteinExistence type="predicted"/>
<evidence type="ECO:0000313" key="4">
    <source>
        <dbReference type="EMBL" id="KHJ31703.1"/>
    </source>
</evidence>
<dbReference type="InterPro" id="IPR044244">
    <property type="entry name" value="TTC27/Emw1"/>
</dbReference>
<evidence type="ECO:0000256" key="1">
    <source>
        <dbReference type="ARBA" id="ARBA00022737"/>
    </source>
</evidence>
<dbReference type="SMART" id="SM00028">
    <property type="entry name" value="TPR"/>
    <property type="match status" value="2"/>
</dbReference>
<evidence type="ECO:0000256" key="2">
    <source>
        <dbReference type="ARBA" id="ARBA00022803"/>
    </source>
</evidence>
<name>A0A0B1P0D3_UNCNE</name>
<dbReference type="InterPro" id="IPR019734">
    <property type="entry name" value="TPR_rpt"/>
</dbReference>
<dbReference type="Proteomes" id="UP000030854">
    <property type="component" value="Unassembled WGS sequence"/>
</dbReference>
<sequence length="990" mass="113364">MNLLRDFNKNVVIMKDLNQKMTLSAKILRDNCLDNLYFNPKVLLEIPELQALVSQYLEGKFFEILRSPISQKLYHNLVEKFLKNKTQDIQLNEILSDELEVIQIFITGLSAFNAFLQANVTGPVFDWNRLFPQDKETRKRLLASLDLNGISVYQNASCIELYCLARLVFLDLFPCAIGKTLVDCKWISLRIVFFHQRLLFSSCGGSLKDSNLLQDVIDRCLIELDEKILSLESKFSVELKIQYLLEKAQIYTFQGFESKAVNALKMVKDISKFTYAMSGALGKRTKFQETNISQLVVFAKSKQYDENCSPELPSISPRENHEEICVVGPQALGLNDDTLLESISFLNQEDSKTSSSVLPSELADLKPDDQPQLNPLDQITLLLEATLKDRFSPLDQLRSEEILPYATRVLYDRPTNWQIYTQALLVRSRIELHRSRTLERSILQLQAIVDQIITDTEETMIPSSSTDEIPDIKVTSFLPKPKVNESANVQDRVKYIFSLNSPSRWELETELAFAWASAGSFVSALNIFKRLNLWAEVALCYHSVSQEAKARQVIRRQLFFSKKGEIMDQYDIDAEEVADEKWDGELRPTPPHSPRLWCILGDLDNEPSFWDRAWNISQNRYARAQRALGEHYVKSGSLKKAREAYFLASNAHRQNPDTWSRLGDLDLKFENWESAIYAFQQSIMLDDTNAMSYSNLGSALLSKYTQLVGTQKSLNNVDLNAKVVGKEVIEKNESSHENLCQDPTVFPKLALRAYKRAANLAHTNWKMWDNVITISLRLSPPSYRDLLLGLQNIIRIRAPTLGENAIDVDALGCLIAEVIRQDYSDDYNLPEMPGKEREIYVPPRGSLGYITICFLQKDVTPLLTARPELYELMEKMALYQKDYTRALEFAVKAWRCIIRDDAWLIDQAHWAKVVEGTLKVVDAFENYGSLKRTFEPAEVNNAQKDFDVIVEPGWSQKAKKAIKSVLGKAHDTWEDDEGWVVLKRKLEDLP</sequence>
<dbReference type="InterPro" id="IPR011990">
    <property type="entry name" value="TPR-like_helical_dom_sf"/>
</dbReference>
<evidence type="ECO:0000256" key="3">
    <source>
        <dbReference type="PROSITE-ProRule" id="PRU00339"/>
    </source>
</evidence>
<reference evidence="4 5" key="1">
    <citation type="journal article" date="2014" name="BMC Genomics">
        <title>Adaptive genomic structural variation in the grape powdery mildew pathogen, Erysiphe necator.</title>
        <authorList>
            <person name="Jones L."/>
            <person name="Riaz S."/>
            <person name="Morales-Cruz A."/>
            <person name="Amrine K.C."/>
            <person name="McGuire B."/>
            <person name="Gubler W.D."/>
            <person name="Walker M.A."/>
            <person name="Cantu D."/>
        </authorList>
    </citation>
    <scope>NUCLEOTIDE SEQUENCE [LARGE SCALE GENOMIC DNA]</scope>
    <source>
        <strain evidence="5">c</strain>
    </source>
</reference>
<dbReference type="OMA" id="ISPRENH"/>
<accession>A0A0B1P0D3</accession>
<keyword evidence="2 3" id="KW-0802">TPR repeat</keyword>